<feature type="domain" description="Histidine kinase" evidence="17">
    <location>
        <begin position="197"/>
        <end position="388"/>
    </location>
</feature>
<comment type="caution">
    <text evidence="18">The sequence shown here is derived from an EMBL/GenBank/DDBJ whole genome shotgun (WGS) entry which is preliminary data.</text>
</comment>
<dbReference type="GO" id="GO:0000155">
    <property type="term" value="F:phosphorelay sensor kinase activity"/>
    <property type="evidence" value="ECO:0007669"/>
    <property type="project" value="InterPro"/>
</dbReference>
<dbReference type="GO" id="GO:0051539">
    <property type="term" value="F:4 iron, 4 sulfur cluster binding"/>
    <property type="evidence" value="ECO:0007669"/>
    <property type="project" value="UniProtKB-KW"/>
</dbReference>
<dbReference type="GO" id="GO:0046872">
    <property type="term" value="F:metal ion binding"/>
    <property type="evidence" value="ECO:0007669"/>
    <property type="project" value="UniProtKB-KW"/>
</dbReference>
<dbReference type="PANTHER" id="PTHR24421:SF58">
    <property type="entry name" value="SIGNAL TRANSDUCTION HISTIDINE-PROTEIN KINASE_PHOSPHATASE UHPB"/>
    <property type="match status" value="1"/>
</dbReference>
<dbReference type="InterPro" id="IPR004358">
    <property type="entry name" value="Sig_transdc_His_kin-like_C"/>
</dbReference>
<evidence type="ECO:0000313" key="18">
    <source>
        <dbReference type="EMBL" id="TMJ08667.1"/>
    </source>
</evidence>
<proteinExistence type="predicted"/>
<dbReference type="SUPFAM" id="SSF55874">
    <property type="entry name" value="ATPase domain of HSP90 chaperone/DNA topoisomerase II/histidine kinase"/>
    <property type="match status" value="1"/>
</dbReference>
<accession>A0A537LLX3</accession>
<evidence type="ECO:0000256" key="14">
    <source>
        <dbReference type="ARBA" id="ARBA00024827"/>
    </source>
</evidence>
<dbReference type="InterPro" id="IPR005467">
    <property type="entry name" value="His_kinase_dom"/>
</dbReference>
<evidence type="ECO:0000256" key="12">
    <source>
        <dbReference type="ARBA" id="ARBA00023012"/>
    </source>
</evidence>
<comment type="catalytic activity">
    <reaction evidence="1">
        <text>ATP + protein L-histidine = ADP + protein N-phospho-L-histidine.</text>
        <dbReference type="EC" id="2.7.13.3"/>
    </reaction>
</comment>
<evidence type="ECO:0000256" key="7">
    <source>
        <dbReference type="ARBA" id="ARBA00022490"/>
    </source>
</evidence>
<evidence type="ECO:0000256" key="8">
    <source>
        <dbReference type="ARBA" id="ARBA00022679"/>
    </source>
</evidence>
<dbReference type="InterPro" id="IPR003594">
    <property type="entry name" value="HATPase_dom"/>
</dbReference>
<dbReference type="GO" id="GO:0016020">
    <property type="term" value="C:membrane"/>
    <property type="evidence" value="ECO:0007669"/>
    <property type="project" value="InterPro"/>
</dbReference>
<keyword evidence="12" id="KW-0902">Two-component regulatory system</keyword>
<comment type="subcellular location">
    <subcellularLocation>
        <location evidence="3">Cytoplasm</location>
    </subcellularLocation>
</comment>
<name>A0A537LLX3_9BACT</name>
<dbReference type="AlphaFoldDB" id="A0A537LLX3"/>
<dbReference type="InterPro" id="IPR050482">
    <property type="entry name" value="Sensor_HK_TwoCompSys"/>
</dbReference>
<keyword evidence="7" id="KW-0963">Cytoplasm</keyword>
<evidence type="ECO:0000256" key="5">
    <source>
        <dbReference type="ARBA" id="ARBA00017322"/>
    </source>
</evidence>
<reference evidence="18 19" key="1">
    <citation type="journal article" date="2019" name="Nat. Microbiol.">
        <title>Mediterranean grassland soil C-N compound turnover is dependent on rainfall and depth, and is mediated by genomically divergent microorganisms.</title>
        <authorList>
            <person name="Diamond S."/>
            <person name="Andeer P.F."/>
            <person name="Li Z."/>
            <person name="Crits-Christoph A."/>
            <person name="Burstein D."/>
            <person name="Anantharaman K."/>
            <person name="Lane K.R."/>
            <person name="Thomas B.C."/>
            <person name="Pan C."/>
            <person name="Northen T.R."/>
            <person name="Banfield J.F."/>
        </authorList>
    </citation>
    <scope>NUCLEOTIDE SEQUENCE [LARGE SCALE GENOMIC DNA]</scope>
    <source>
        <strain evidence="18">NP_2</strain>
    </source>
</reference>
<dbReference type="CDD" id="cd16917">
    <property type="entry name" value="HATPase_UhpB-NarQ-NarX-like"/>
    <property type="match status" value="1"/>
</dbReference>
<dbReference type="PROSITE" id="PS50109">
    <property type="entry name" value="HIS_KIN"/>
    <property type="match status" value="1"/>
</dbReference>
<keyword evidence="11" id="KW-0408">Iron</keyword>
<evidence type="ECO:0000256" key="1">
    <source>
        <dbReference type="ARBA" id="ARBA00000085"/>
    </source>
</evidence>
<evidence type="ECO:0000256" key="3">
    <source>
        <dbReference type="ARBA" id="ARBA00004496"/>
    </source>
</evidence>
<dbReference type="Pfam" id="PF02518">
    <property type="entry name" value="HATPase_c"/>
    <property type="match status" value="1"/>
</dbReference>
<dbReference type="EC" id="2.7.13.3" evidence="4"/>
<dbReference type="InterPro" id="IPR011712">
    <property type="entry name" value="Sig_transdc_His_kin_sub3_dim/P"/>
</dbReference>
<dbReference type="PRINTS" id="PR00344">
    <property type="entry name" value="BCTRLSENSOR"/>
</dbReference>
<dbReference type="Pfam" id="PF07730">
    <property type="entry name" value="HisKA_3"/>
    <property type="match status" value="1"/>
</dbReference>
<keyword evidence="13" id="KW-0411">Iron-sulfur</keyword>
<dbReference type="InterPro" id="IPR036890">
    <property type="entry name" value="HATPase_C_sf"/>
</dbReference>
<organism evidence="18 19">
    <name type="scientific">Candidatus Segetimicrobium genomatis</name>
    <dbReference type="NCBI Taxonomy" id="2569760"/>
    <lineage>
        <taxon>Bacteria</taxon>
        <taxon>Bacillati</taxon>
        <taxon>Candidatus Sysuimicrobiota</taxon>
        <taxon>Candidatus Sysuimicrobiia</taxon>
        <taxon>Candidatus Sysuimicrobiales</taxon>
        <taxon>Candidatus Segetimicrobiaceae</taxon>
        <taxon>Candidatus Segetimicrobium</taxon>
    </lineage>
</organism>
<keyword evidence="6" id="KW-0004">4Fe-4S</keyword>
<dbReference type="PANTHER" id="PTHR24421">
    <property type="entry name" value="NITRATE/NITRITE SENSOR PROTEIN NARX-RELATED"/>
    <property type="match status" value="1"/>
</dbReference>
<evidence type="ECO:0000256" key="13">
    <source>
        <dbReference type="ARBA" id="ARBA00023014"/>
    </source>
</evidence>
<evidence type="ECO:0000256" key="16">
    <source>
        <dbReference type="SAM" id="MobiDB-lite"/>
    </source>
</evidence>
<evidence type="ECO:0000256" key="4">
    <source>
        <dbReference type="ARBA" id="ARBA00012438"/>
    </source>
</evidence>
<evidence type="ECO:0000256" key="10">
    <source>
        <dbReference type="ARBA" id="ARBA00022777"/>
    </source>
</evidence>
<evidence type="ECO:0000256" key="6">
    <source>
        <dbReference type="ARBA" id="ARBA00022485"/>
    </source>
</evidence>
<keyword evidence="8" id="KW-0808">Transferase</keyword>
<dbReference type="Proteomes" id="UP000318661">
    <property type="component" value="Unassembled WGS sequence"/>
</dbReference>
<evidence type="ECO:0000256" key="9">
    <source>
        <dbReference type="ARBA" id="ARBA00022723"/>
    </source>
</evidence>
<evidence type="ECO:0000256" key="15">
    <source>
        <dbReference type="ARBA" id="ARBA00030800"/>
    </source>
</evidence>
<dbReference type="EMBL" id="VBAJ01000086">
    <property type="protein sequence ID" value="TMJ08667.1"/>
    <property type="molecule type" value="Genomic_DNA"/>
</dbReference>
<sequence>MPLIQVDERQRTRKAPQHAGEAPAASRRRGGSLFREVVEHLRQHRTRLRIEWAQRIIEARLLTAMNRKEVAAEVASIYDNYVEALETGTFEALQAYARDLSERIIPRGVQTHEVVGIVLLLRDVLARSLFAKYQADQARLTRVLNAYEPAANRIATTVAVSFVEERERIIRQQRETEEVLRRINDALEEEAKRIALALHDEAGQLLAAVHLAVAEAAHDLPAPAGAYLDKVQHLLKEVEAQLRRLSHELRPPMLDTHGLMQALEFLAEGVHQRTGLRVKVGGSTGGRLAPPVEAAIYRCVQEALSNVTRHAKASKVKVDVRRGARTIRTMVTDDGVGFNLKTVTGRNGRRGLGLLGIRERVEILGGQIRILSSPGRGTKLTMALPVGI</sequence>
<keyword evidence="10 18" id="KW-0418">Kinase</keyword>
<dbReference type="Gene3D" id="3.30.565.10">
    <property type="entry name" value="Histidine kinase-like ATPase, C-terminal domain"/>
    <property type="match status" value="1"/>
</dbReference>
<evidence type="ECO:0000313" key="19">
    <source>
        <dbReference type="Proteomes" id="UP000318661"/>
    </source>
</evidence>
<comment type="cofactor">
    <cofactor evidence="2">
        <name>[4Fe-4S] cluster</name>
        <dbReference type="ChEBI" id="CHEBI:49883"/>
    </cofactor>
</comment>
<protein>
    <recommendedName>
        <fullName evidence="5">Oxygen sensor histidine kinase NreB</fullName>
        <ecNumber evidence="4">2.7.13.3</ecNumber>
    </recommendedName>
    <alternativeName>
        <fullName evidence="15">Nitrogen regulation protein B</fullName>
    </alternativeName>
</protein>
<gene>
    <name evidence="18" type="ORF">E6G99_04055</name>
</gene>
<comment type="function">
    <text evidence="14">Member of the two-component regulatory system NreB/NreC involved in the control of dissimilatory nitrate/nitrite reduction in response to oxygen. NreB functions as a direct oxygen sensor histidine kinase which is autophosphorylated, in the absence of oxygen, probably at the conserved histidine residue, and transfers its phosphate group probably to a conserved aspartate residue of NreC. NreB/NreC activates the expression of the nitrate (narGHJI) and nitrite (nir) reductase operons, as well as the putative nitrate transporter gene narT.</text>
</comment>
<feature type="compositionally biased region" description="Basic and acidic residues" evidence="16">
    <location>
        <begin position="1"/>
        <end position="10"/>
    </location>
</feature>
<evidence type="ECO:0000256" key="11">
    <source>
        <dbReference type="ARBA" id="ARBA00023004"/>
    </source>
</evidence>
<evidence type="ECO:0000256" key="2">
    <source>
        <dbReference type="ARBA" id="ARBA00001966"/>
    </source>
</evidence>
<evidence type="ECO:0000259" key="17">
    <source>
        <dbReference type="PROSITE" id="PS50109"/>
    </source>
</evidence>
<dbReference type="GO" id="GO:0046983">
    <property type="term" value="F:protein dimerization activity"/>
    <property type="evidence" value="ECO:0007669"/>
    <property type="project" value="InterPro"/>
</dbReference>
<dbReference type="SMART" id="SM00387">
    <property type="entry name" value="HATPase_c"/>
    <property type="match status" value="1"/>
</dbReference>
<keyword evidence="9" id="KW-0479">Metal-binding</keyword>
<feature type="region of interest" description="Disordered" evidence="16">
    <location>
        <begin position="1"/>
        <end position="28"/>
    </location>
</feature>
<dbReference type="GO" id="GO:0005737">
    <property type="term" value="C:cytoplasm"/>
    <property type="evidence" value="ECO:0007669"/>
    <property type="project" value="UniProtKB-SubCell"/>
</dbReference>